<dbReference type="PANTHER" id="PTHR38465:SF1">
    <property type="entry name" value="HTH-TYPE TRANSCRIPTIONAL REGULATOR MJ1563-RELATED"/>
    <property type="match status" value="1"/>
</dbReference>
<dbReference type="EMBL" id="DSMU01000025">
    <property type="protein sequence ID" value="HEL65132.1"/>
    <property type="molecule type" value="Genomic_DNA"/>
</dbReference>
<dbReference type="Pfam" id="PF12802">
    <property type="entry name" value="MarR_2"/>
    <property type="match status" value="1"/>
</dbReference>
<comment type="similarity">
    <text evidence="4">Belongs to the GbsR family.</text>
</comment>
<reference evidence="6" key="1">
    <citation type="journal article" date="2020" name="mSystems">
        <title>Genome- and Community-Level Interaction Insights into Carbon Utilization and Element Cycling Functions of Hydrothermarchaeota in Hydrothermal Sediment.</title>
        <authorList>
            <person name="Zhou Z."/>
            <person name="Liu Y."/>
            <person name="Xu W."/>
            <person name="Pan J."/>
            <person name="Luo Z.H."/>
            <person name="Li M."/>
        </authorList>
    </citation>
    <scope>NUCLEOTIDE SEQUENCE [LARGE SCALE GENOMIC DNA]</scope>
    <source>
        <strain evidence="6">SpSt-300</strain>
    </source>
</reference>
<evidence type="ECO:0000256" key="1">
    <source>
        <dbReference type="ARBA" id="ARBA00023015"/>
    </source>
</evidence>
<name>A0A7C2HZM2_9THEO</name>
<dbReference type="GO" id="GO:0003677">
    <property type="term" value="F:DNA binding"/>
    <property type="evidence" value="ECO:0007669"/>
    <property type="project" value="UniProtKB-UniRule"/>
</dbReference>
<dbReference type="SMART" id="SM00347">
    <property type="entry name" value="HTH_MARR"/>
    <property type="match status" value="1"/>
</dbReference>
<dbReference type="SUPFAM" id="SSF46785">
    <property type="entry name" value="Winged helix' DNA-binding domain"/>
    <property type="match status" value="1"/>
</dbReference>
<evidence type="ECO:0000313" key="6">
    <source>
        <dbReference type="EMBL" id="HEL65132.1"/>
    </source>
</evidence>
<evidence type="ECO:0000256" key="3">
    <source>
        <dbReference type="ARBA" id="ARBA00023163"/>
    </source>
</evidence>
<keyword evidence="1 4" id="KW-0805">Transcription regulation</keyword>
<accession>A0A7C2HZM2</accession>
<dbReference type="Gene3D" id="1.10.10.10">
    <property type="entry name" value="Winged helix-like DNA-binding domain superfamily/Winged helix DNA-binding domain"/>
    <property type="match status" value="1"/>
</dbReference>
<dbReference type="AlphaFoldDB" id="A0A7C2HZM2"/>
<protein>
    <recommendedName>
        <fullName evidence="4">HTH-type transcriptional regulator</fullName>
    </recommendedName>
</protein>
<dbReference type="PANTHER" id="PTHR38465">
    <property type="entry name" value="HTH-TYPE TRANSCRIPTIONAL REGULATOR MJ1563-RELATED"/>
    <property type="match status" value="1"/>
</dbReference>
<organism evidence="6">
    <name type="scientific">Ammonifex degensii</name>
    <dbReference type="NCBI Taxonomy" id="42838"/>
    <lineage>
        <taxon>Bacteria</taxon>
        <taxon>Bacillati</taxon>
        <taxon>Bacillota</taxon>
        <taxon>Clostridia</taxon>
        <taxon>Thermoanaerobacterales</taxon>
        <taxon>Thermoanaerobacteraceae</taxon>
        <taxon>Ammonifex</taxon>
    </lineage>
</organism>
<proteinExistence type="inferred from homology"/>
<sequence length="176" mass="20374">MKEKQDENLREARELLVAALGRQSSFWGLGKITGELYAVLYLSERPLTLGELAEALGVTKGNVSMAIRVLEQLGMVRRSMRPGDRRVYFEAELDFWYIARRVLEQRQKPEFNESFRMLEEGLEQALAAEPGPGRDFVLERLVRLQGFYRELDQVVQRVLSVGPEKIFRLLKVVFRV</sequence>
<evidence type="ECO:0000259" key="5">
    <source>
        <dbReference type="SMART" id="SM00347"/>
    </source>
</evidence>
<dbReference type="InterPro" id="IPR052362">
    <property type="entry name" value="HTH-GbsR_regulator"/>
</dbReference>
<dbReference type="CDD" id="cd00090">
    <property type="entry name" value="HTH_ARSR"/>
    <property type="match status" value="1"/>
</dbReference>
<gene>
    <name evidence="6" type="ORF">ENQ34_00405</name>
</gene>
<dbReference type="GO" id="GO:0003700">
    <property type="term" value="F:DNA-binding transcription factor activity"/>
    <property type="evidence" value="ECO:0007669"/>
    <property type="project" value="InterPro"/>
</dbReference>
<dbReference type="InterPro" id="IPR011991">
    <property type="entry name" value="ArsR-like_HTH"/>
</dbReference>
<dbReference type="InterPro" id="IPR000835">
    <property type="entry name" value="HTH_MarR-typ"/>
</dbReference>
<evidence type="ECO:0000256" key="2">
    <source>
        <dbReference type="ARBA" id="ARBA00023125"/>
    </source>
</evidence>
<comment type="caution">
    <text evidence="6">The sequence shown here is derived from an EMBL/GenBank/DDBJ whole genome shotgun (WGS) entry which is preliminary data.</text>
</comment>
<keyword evidence="2 4" id="KW-0238">DNA-binding</keyword>
<keyword evidence="3 4" id="KW-0804">Transcription</keyword>
<dbReference type="PIRSF" id="PIRSF006707">
    <property type="entry name" value="MJ1563"/>
    <property type="match status" value="1"/>
</dbReference>
<dbReference type="InterPro" id="IPR026282">
    <property type="entry name" value="MJ1563"/>
</dbReference>
<feature type="domain" description="HTH marR-type" evidence="5">
    <location>
        <begin position="25"/>
        <end position="126"/>
    </location>
</feature>
<evidence type="ECO:0000256" key="4">
    <source>
        <dbReference type="PIRNR" id="PIRNR006707"/>
    </source>
</evidence>
<dbReference type="InterPro" id="IPR036388">
    <property type="entry name" value="WH-like_DNA-bd_sf"/>
</dbReference>
<dbReference type="InterPro" id="IPR036390">
    <property type="entry name" value="WH_DNA-bd_sf"/>
</dbReference>